<organism evidence="7 8">
    <name type="scientific">Streptomyces nymphaeiformis</name>
    <dbReference type="NCBI Taxonomy" id="2663842"/>
    <lineage>
        <taxon>Bacteria</taxon>
        <taxon>Bacillati</taxon>
        <taxon>Actinomycetota</taxon>
        <taxon>Actinomycetes</taxon>
        <taxon>Kitasatosporales</taxon>
        <taxon>Streptomycetaceae</taxon>
        <taxon>Streptomyces</taxon>
    </lineage>
</organism>
<evidence type="ECO:0000256" key="5">
    <source>
        <dbReference type="ARBA" id="ARBA00023210"/>
    </source>
</evidence>
<dbReference type="GO" id="GO:0000917">
    <property type="term" value="P:division septum assembly"/>
    <property type="evidence" value="ECO:0007669"/>
    <property type="project" value="UniProtKB-KW"/>
</dbReference>
<dbReference type="AlphaFoldDB" id="A0A7W7TX69"/>
<gene>
    <name evidence="7" type="ORF">GGE06_001933</name>
</gene>
<keyword evidence="6" id="KW-0131">Cell cycle</keyword>
<accession>A0A7W7TX69</accession>
<proteinExistence type="inferred from homology"/>
<keyword evidence="3" id="KW-0132">Cell division</keyword>
<dbReference type="InterPro" id="IPR038658">
    <property type="entry name" value="SsgB_sf"/>
</dbReference>
<dbReference type="InterPro" id="IPR006776">
    <property type="entry name" value="SsgB"/>
</dbReference>
<dbReference type="Gene3D" id="2.30.31.20">
    <property type="entry name" value="Sporulation-specific cell division protein SsgB"/>
    <property type="match status" value="1"/>
</dbReference>
<evidence type="ECO:0000256" key="6">
    <source>
        <dbReference type="ARBA" id="ARBA00023306"/>
    </source>
</evidence>
<reference evidence="7 8" key="1">
    <citation type="submission" date="2020-08" db="EMBL/GenBank/DDBJ databases">
        <title>Genomic Encyclopedia of Type Strains, Phase III (KMG-III): the genomes of soil and plant-associated and newly described type strains.</title>
        <authorList>
            <person name="Whitman W."/>
        </authorList>
    </citation>
    <scope>NUCLEOTIDE SEQUENCE [LARGE SCALE GENOMIC DNA]</scope>
    <source>
        <strain evidence="7 8">SFB5A</strain>
    </source>
</reference>
<evidence type="ECO:0000256" key="1">
    <source>
        <dbReference type="ARBA" id="ARBA00004431"/>
    </source>
</evidence>
<keyword evidence="4" id="KW-0749">Sporulation</keyword>
<dbReference type="RefSeq" id="WP_312883074.1">
    <property type="nucleotide sequence ID" value="NZ_JACHJY010000002.1"/>
</dbReference>
<evidence type="ECO:0000256" key="3">
    <source>
        <dbReference type="ARBA" id="ARBA00022618"/>
    </source>
</evidence>
<comment type="caution">
    <text evidence="7">The sequence shown here is derived from an EMBL/GenBank/DDBJ whole genome shotgun (WGS) entry which is preliminary data.</text>
</comment>
<comment type="subcellular location">
    <subcellularLocation>
        <location evidence="1">Cell septum</location>
    </subcellularLocation>
</comment>
<evidence type="ECO:0000256" key="4">
    <source>
        <dbReference type="ARBA" id="ARBA00022969"/>
    </source>
</evidence>
<dbReference type="Pfam" id="PF04686">
    <property type="entry name" value="SsgA"/>
    <property type="match status" value="1"/>
</dbReference>
<dbReference type="GO" id="GO:0030428">
    <property type="term" value="C:cell septum"/>
    <property type="evidence" value="ECO:0007669"/>
    <property type="project" value="UniProtKB-SubCell"/>
</dbReference>
<dbReference type="Proteomes" id="UP000582643">
    <property type="component" value="Unassembled WGS sequence"/>
</dbReference>
<sequence>MQPIRAEFRFDASSPMVASVTLTPWRGQGVTWRIGRELLYRGLYEESGEGDVQVWPVQGEGRDTAWLLLESRDHSAVFELPVAEVEQWLETTYELVPAESETDALDWDAFLDDLLDVEEGAGD</sequence>
<evidence type="ECO:0008006" key="9">
    <source>
        <dbReference type="Google" id="ProtNLM"/>
    </source>
</evidence>
<dbReference type="EMBL" id="JACHJY010000002">
    <property type="protein sequence ID" value="MBB4981025.1"/>
    <property type="molecule type" value="Genomic_DNA"/>
</dbReference>
<evidence type="ECO:0000313" key="8">
    <source>
        <dbReference type="Proteomes" id="UP000582643"/>
    </source>
</evidence>
<protein>
    <recommendedName>
        <fullName evidence="9">SsgA family sporulation/cell division regulator</fullName>
    </recommendedName>
</protein>
<keyword evidence="5" id="KW-0717">Septation</keyword>
<keyword evidence="8" id="KW-1185">Reference proteome</keyword>
<name>A0A7W7TX69_9ACTN</name>
<evidence type="ECO:0000313" key="7">
    <source>
        <dbReference type="EMBL" id="MBB4981025.1"/>
    </source>
</evidence>
<comment type="similarity">
    <text evidence="2">Belongs to the SsgA family.</text>
</comment>
<dbReference type="GO" id="GO:0030435">
    <property type="term" value="P:sporulation resulting in formation of a cellular spore"/>
    <property type="evidence" value="ECO:0007669"/>
    <property type="project" value="UniProtKB-KW"/>
</dbReference>
<evidence type="ECO:0000256" key="2">
    <source>
        <dbReference type="ARBA" id="ARBA00009323"/>
    </source>
</evidence>